<dbReference type="PROSITE" id="PS50950">
    <property type="entry name" value="ZF_THAP"/>
    <property type="match status" value="1"/>
</dbReference>
<evidence type="ECO:0000256" key="1">
    <source>
        <dbReference type="ARBA" id="ARBA00004123"/>
    </source>
</evidence>
<comment type="caution">
    <text evidence="14">The sequence shown here is derived from an EMBL/GenBank/DDBJ whole genome shotgun (WGS) entry which is preliminary data.</text>
</comment>
<dbReference type="SUPFAM" id="SSF57903">
    <property type="entry name" value="FYVE/PHD zinc finger"/>
    <property type="match status" value="1"/>
</dbReference>
<protein>
    <submittedName>
        <fullName evidence="14">Uncharacterized protein</fullName>
    </submittedName>
</protein>
<dbReference type="GO" id="GO:0005634">
    <property type="term" value="C:nucleus"/>
    <property type="evidence" value="ECO:0007669"/>
    <property type="project" value="UniProtKB-SubCell"/>
</dbReference>
<dbReference type="Pfam" id="PF20826">
    <property type="entry name" value="PHD_5"/>
    <property type="match status" value="1"/>
</dbReference>
<dbReference type="GO" id="GO:0044545">
    <property type="term" value="C:NSL complex"/>
    <property type="evidence" value="ECO:0007669"/>
    <property type="project" value="TreeGrafter"/>
</dbReference>
<comment type="subcellular location">
    <subcellularLocation>
        <location evidence="1">Nucleus</location>
    </subcellularLocation>
</comment>
<sequence length="1083" mass="123741">MTSRKCIIKDCDSEDGHEGITFHRFPTPKGSNAEHIISWRKACKIESGFKPNKHHYVCSQHFRRENFSILSSGKIILKPLTVPSIFPWNKDNVKITKSTITISDPESPSKKKKDDKTKEKDEEKPMTETESSNEEKKDPEEIDIASTPIKNDETIKTESQKKKNSNNATKKKISSDEKKTAVVESELSPTKPKKSSKQLSARYQALTETKKLKLEQIDPPSNEKKETKPVKTSKIKEEPKSDIPSSSQTVSSSTSSSSIKSNAINFVPGNSIEVKNFDGKWVSVKIIEVDMDEREVFVKSSEKNKSKPGLNDEWISMDSPRLRPAQPAVTFEIGEKVLARWNDCRKFSATIQRVLENDTYDVLFDDGYPKIVRGVHIQKFNAKTAAKTQVTEAPPPALPINPLLLNPPSLLPDYIKEMKDELPSPLTGENGEWCCVWVDDIPVGEESSFDGTFGKCPSIIIPDTRLKEGWQKHIYLRQNGKWDVLFISPTNRKLRFKNELKIYLIEIGEIYDPNVWDFSLHKKLSKAKNMCIQSDKMKKHQVMSTSFDGKESVDSPVFNPFANLGALPYVQPNLVQALPTQNEVSVGSLKVKVIDNNYHCPDEKCDKTFRKENHLQIHIKHYHPELAKLMGECPNMEDLAYLRTTVDDTEIAMVKSNRKSHGPKEGKSKPKADTQNSIRDFSIQIEKLDPDYKFNIQKSPILEEALKAPLITTNIHTPSKDAEIKKEKEFASSPIQQFDPETLIPPHAVLVSRSNMKAHKRKMRIRFNPKSKKSNSKKRYGYYPNKSDATGSTVEGVIPYHEGPYFKNQHPSSYVDENGEVIKIVRMKKEEIINCICGFGEEDGLMIQCDLCLCWQHGICHNIEKSHQVPEKHVCYICKNPYRQRLSTRFMHDQDWLYDGKLPIANYHVENPKQAARFDTLKECHTLIGNLIEMKKFMHSLDVKINIAENSEHPKLYLWAKKWEESPPREKSSDSDCKDNIKLEEDVKMPLAPEPEAAIEPKKCQQTLLDHIEFQQNNVKSRLDMIENEITALEEEVATKIPNGKKPIDDATLKSTIYMLIKDLKQINNFADIHRNPLPEEEL</sequence>
<evidence type="ECO:0000256" key="8">
    <source>
        <dbReference type="PROSITE-ProRule" id="PRU00042"/>
    </source>
</evidence>
<keyword evidence="3" id="KW-0677">Repeat</keyword>
<dbReference type="PROSITE" id="PS00028">
    <property type="entry name" value="ZINC_FINGER_C2H2_1"/>
    <property type="match status" value="1"/>
</dbReference>
<keyword evidence="7" id="KW-0539">Nucleus</keyword>
<dbReference type="PANTHER" id="PTHR15856">
    <property type="entry name" value="PHD FINGER PROTEIN 20-RELATED"/>
    <property type="match status" value="1"/>
</dbReference>
<dbReference type="Proteomes" id="UP001107558">
    <property type="component" value="Chromosome 2"/>
</dbReference>
<keyword evidence="2" id="KW-0479">Metal-binding</keyword>
<feature type="compositionally biased region" description="Basic and acidic residues" evidence="10">
    <location>
        <begin position="150"/>
        <end position="161"/>
    </location>
</feature>
<dbReference type="SUPFAM" id="SSF57716">
    <property type="entry name" value="Glucocorticoid receptor-like (DNA-binding domain)"/>
    <property type="match status" value="1"/>
</dbReference>
<organism evidence="14 15">
    <name type="scientific">Polypedilum vanderplanki</name>
    <name type="common">Sleeping chironomid midge</name>
    <dbReference type="NCBI Taxonomy" id="319348"/>
    <lineage>
        <taxon>Eukaryota</taxon>
        <taxon>Metazoa</taxon>
        <taxon>Ecdysozoa</taxon>
        <taxon>Arthropoda</taxon>
        <taxon>Hexapoda</taxon>
        <taxon>Insecta</taxon>
        <taxon>Pterygota</taxon>
        <taxon>Neoptera</taxon>
        <taxon>Endopterygota</taxon>
        <taxon>Diptera</taxon>
        <taxon>Nematocera</taxon>
        <taxon>Chironomoidea</taxon>
        <taxon>Chironomidae</taxon>
        <taxon>Chironominae</taxon>
        <taxon>Polypedilum</taxon>
        <taxon>Polypedilum</taxon>
    </lineage>
</organism>
<dbReference type="PANTHER" id="PTHR15856:SF51">
    <property type="entry name" value="MBD-R2"/>
    <property type="match status" value="1"/>
</dbReference>
<dbReference type="CDD" id="cd01396">
    <property type="entry name" value="MeCP2_MBD"/>
    <property type="match status" value="1"/>
</dbReference>
<evidence type="ECO:0000256" key="3">
    <source>
        <dbReference type="ARBA" id="ARBA00022737"/>
    </source>
</evidence>
<dbReference type="SUPFAM" id="SSF63748">
    <property type="entry name" value="Tudor/PWWP/MBT"/>
    <property type="match status" value="1"/>
</dbReference>
<evidence type="ECO:0000256" key="2">
    <source>
        <dbReference type="ARBA" id="ARBA00022723"/>
    </source>
</evidence>
<keyword evidence="5" id="KW-0862">Zinc</keyword>
<evidence type="ECO:0000256" key="5">
    <source>
        <dbReference type="ARBA" id="ARBA00022833"/>
    </source>
</evidence>
<keyword evidence="15" id="KW-1185">Reference proteome</keyword>
<feature type="region of interest" description="Disordered" evidence="10">
    <location>
        <begin position="99"/>
        <end position="262"/>
    </location>
</feature>
<evidence type="ECO:0000256" key="9">
    <source>
        <dbReference type="PROSITE-ProRule" id="PRU00309"/>
    </source>
</evidence>
<feature type="compositionally biased region" description="Low complexity" evidence="10">
    <location>
        <begin position="242"/>
        <end position="261"/>
    </location>
</feature>
<dbReference type="GO" id="GO:0006357">
    <property type="term" value="P:regulation of transcription by RNA polymerase II"/>
    <property type="evidence" value="ECO:0007669"/>
    <property type="project" value="TreeGrafter"/>
</dbReference>
<dbReference type="GO" id="GO:0003677">
    <property type="term" value="F:DNA binding"/>
    <property type="evidence" value="ECO:0007669"/>
    <property type="project" value="UniProtKB-UniRule"/>
</dbReference>
<evidence type="ECO:0000259" key="11">
    <source>
        <dbReference type="PROSITE" id="PS50157"/>
    </source>
</evidence>
<evidence type="ECO:0000313" key="15">
    <source>
        <dbReference type="Proteomes" id="UP001107558"/>
    </source>
</evidence>
<dbReference type="InterPro" id="IPR001739">
    <property type="entry name" value="Methyl_CpG_DNA-bd"/>
</dbReference>
<dbReference type="Gene3D" id="3.30.890.10">
    <property type="entry name" value="Methyl-cpg-binding Protein 2, Chain A"/>
    <property type="match status" value="1"/>
</dbReference>
<dbReference type="GO" id="GO:0008270">
    <property type="term" value="F:zinc ion binding"/>
    <property type="evidence" value="ECO:0007669"/>
    <property type="project" value="UniProtKB-KW"/>
</dbReference>
<dbReference type="Gene3D" id="3.30.40.10">
    <property type="entry name" value="Zinc/RING finger domain, C3HC4 (zinc finger)"/>
    <property type="match status" value="1"/>
</dbReference>
<evidence type="ECO:0000313" key="14">
    <source>
        <dbReference type="EMBL" id="KAG5677110.1"/>
    </source>
</evidence>
<keyword evidence="6 9" id="KW-0238">DNA-binding</keyword>
<feature type="compositionally biased region" description="Basic and acidic residues" evidence="10">
    <location>
        <begin position="208"/>
        <end position="241"/>
    </location>
</feature>
<reference evidence="14" key="1">
    <citation type="submission" date="2021-03" db="EMBL/GenBank/DDBJ databases">
        <title>Chromosome level genome of the anhydrobiotic midge Polypedilum vanderplanki.</title>
        <authorList>
            <person name="Yoshida Y."/>
            <person name="Kikawada T."/>
            <person name="Gusev O."/>
        </authorList>
    </citation>
    <scope>NUCLEOTIDE SEQUENCE</scope>
    <source>
        <strain evidence="14">NIAS01</strain>
        <tissue evidence="14">Whole body or cell culture</tissue>
    </source>
</reference>
<evidence type="ECO:0000259" key="13">
    <source>
        <dbReference type="PROSITE" id="PS50982"/>
    </source>
</evidence>
<dbReference type="EMBL" id="JADBJN010000002">
    <property type="protein sequence ID" value="KAG5677110.1"/>
    <property type="molecule type" value="Genomic_DNA"/>
</dbReference>
<evidence type="ECO:0000259" key="12">
    <source>
        <dbReference type="PROSITE" id="PS50950"/>
    </source>
</evidence>
<keyword evidence="4 8" id="KW-0863">Zinc-finger</keyword>
<evidence type="ECO:0000256" key="4">
    <source>
        <dbReference type="ARBA" id="ARBA00022771"/>
    </source>
</evidence>
<feature type="compositionally biased region" description="Basic and acidic residues" evidence="10">
    <location>
        <begin position="662"/>
        <end position="672"/>
    </location>
</feature>
<feature type="domain" description="MBD" evidence="13">
    <location>
        <begin position="456"/>
        <end position="525"/>
    </location>
</feature>
<dbReference type="CDD" id="cd20386">
    <property type="entry name" value="Tudor_PHF20-like"/>
    <property type="match status" value="1"/>
</dbReference>
<dbReference type="PROSITE" id="PS50157">
    <property type="entry name" value="ZINC_FINGER_C2H2_2"/>
    <property type="match status" value="1"/>
</dbReference>
<dbReference type="InterPro" id="IPR013083">
    <property type="entry name" value="Znf_RING/FYVE/PHD"/>
</dbReference>
<dbReference type="SUPFAM" id="SSF54171">
    <property type="entry name" value="DNA-binding domain"/>
    <property type="match status" value="1"/>
</dbReference>
<feature type="region of interest" description="Disordered" evidence="10">
    <location>
        <begin position="654"/>
        <end position="676"/>
    </location>
</feature>
<evidence type="ECO:0000256" key="10">
    <source>
        <dbReference type="SAM" id="MobiDB-lite"/>
    </source>
</evidence>
<dbReference type="InterPro" id="IPR013087">
    <property type="entry name" value="Znf_C2H2_type"/>
</dbReference>
<name>A0A9J6C680_POLVA</name>
<feature type="domain" description="C2H2-type" evidence="11">
    <location>
        <begin position="598"/>
        <end position="623"/>
    </location>
</feature>
<dbReference type="Pfam" id="PF01429">
    <property type="entry name" value="MBD"/>
    <property type="match status" value="1"/>
</dbReference>
<dbReference type="OrthoDB" id="161570at2759"/>
<dbReference type="AlphaFoldDB" id="A0A9J6C680"/>
<gene>
    <name evidence="14" type="ORF">PVAND_006893</name>
</gene>
<evidence type="ECO:0000256" key="6">
    <source>
        <dbReference type="ARBA" id="ARBA00023125"/>
    </source>
</evidence>
<dbReference type="Gene3D" id="2.30.30.140">
    <property type="match status" value="2"/>
</dbReference>
<accession>A0A9J6C680</accession>
<feature type="compositionally biased region" description="Basic and acidic residues" evidence="10">
    <location>
        <begin position="107"/>
        <end position="139"/>
    </location>
</feature>
<feature type="domain" description="THAP-type" evidence="12">
    <location>
        <begin position="1"/>
        <end position="86"/>
    </location>
</feature>
<dbReference type="Pfam" id="PF05485">
    <property type="entry name" value="THAP"/>
    <property type="match status" value="1"/>
</dbReference>
<dbReference type="InterPro" id="IPR011011">
    <property type="entry name" value="Znf_FYVE_PHD"/>
</dbReference>
<dbReference type="SMART" id="SM00980">
    <property type="entry name" value="THAP"/>
    <property type="match status" value="1"/>
</dbReference>
<evidence type="ECO:0000256" key="7">
    <source>
        <dbReference type="ARBA" id="ARBA00023242"/>
    </source>
</evidence>
<dbReference type="InterPro" id="IPR016177">
    <property type="entry name" value="DNA-bd_dom_sf"/>
</dbReference>
<dbReference type="PROSITE" id="PS50982">
    <property type="entry name" value="MBD"/>
    <property type="match status" value="1"/>
</dbReference>
<dbReference type="InterPro" id="IPR006612">
    <property type="entry name" value="THAP_Znf"/>
</dbReference>
<proteinExistence type="predicted"/>
<dbReference type="InterPro" id="IPR043449">
    <property type="entry name" value="PHF20-like"/>
</dbReference>